<dbReference type="HOGENOM" id="CLU_1720157_0_0_10"/>
<dbReference type="STRING" id="1191523.MROS_1988"/>
<name>I6Z7T0_MELRP</name>
<feature type="chain" id="PRO_5003706932" description="Periplasmic heavy metal sensor" evidence="2">
    <location>
        <begin position="20"/>
        <end position="152"/>
    </location>
</feature>
<feature type="coiled-coil region" evidence="1">
    <location>
        <begin position="39"/>
        <end position="84"/>
    </location>
</feature>
<protein>
    <recommendedName>
        <fullName evidence="5">Periplasmic heavy metal sensor</fullName>
    </recommendedName>
</protein>
<dbReference type="Gene3D" id="1.20.120.1490">
    <property type="match status" value="1"/>
</dbReference>
<dbReference type="InterPro" id="IPR025961">
    <property type="entry name" value="Metal_resist"/>
</dbReference>
<keyword evidence="2" id="KW-0732">Signal</keyword>
<dbReference type="EMBL" id="CP003557">
    <property type="protein sequence ID" value="AFN75220.1"/>
    <property type="molecule type" value="Genomic_DNA"/>
</dbReference>
<organism evidence="3 4">
    <name type="scientific">Melioribacter roseus (strain DSM 23840 / JCM 17771 / VKM B-2668 / P3M-2)</name>
    <dbReference type="NCBI Taxonomy" id="1191523"/>
    <lineage>
        <taxon>Bacteria</taxon>
        <taxon>Pseudomonadati</taxon>
        <taxon>Ignavibacteriota</taxon>
        <taxon>Ignavibacteria</taxon>
        <taxon>Ignavibacteriales</taxon>
        <taxon>Melioribacteraceae</taxon>
        <taxon>Melioribacter</taxon>
    </lineage>
</organism>
<sequence length="152" mass="18153">MKKLISLALVLMLAVPALTWSQPFDGKGRMLLCDKLNLSEDQQNRIDELRYELKEKLIDLKAELQKNRLEMRKLKSQNKIDEKQYMQLVDNCNNIRSAIRTETAKHWLAVYNLLDDSQKELWAKYRNENFGFGKKFNNNCCDGQPRFKRWRR</sequence>
<evidence type="ECO:0008006" key="5">
    <source>
        <dbReference type="Google" id="ProtNLM"/>
    </source>
</evidence>
<keyword evidence="4" id="KW-1185">Reference proteome</keyword>
<reference evidence="3 4" key="1">
    <citation type="journal article" date="2013" name="PLoS ONE">
        <title>Genomic analysis of Melioribacter roseus, facultatively anaerobic organotrophic bacterium representing a novel deep lineage within Bacteriodetes/Chlorobi group.</title>
        <authorList>
            <person name="Kadnikov V.V."/>
            <person name="Mardanov A.V."/>
            <person name="Podosokorskaya O.A."/>
            <person name="Gavrilov S.N."/>
            <person name="Kublanov I.V."/>
            <person name="Beletsky A.V."/>
            <person name="Bonch-Osmolovskaya E.A."/>
            <person name="Ravin N.V."/>
        </authorList>
    </citation>
    <scope>NUCLEOTIDE SEQUENCE [LARGE SCALE GENOMIC DNA]</scope>
    <source>
        <strain evidence="4">JCM 17771 / P3M-2</strain>
    </source>
</reference>
<dbReference type="Proteomes" id="UP000009011">
    <property type="component" value="Chromosome"/>
</dbReference>
<gene>
    <name evidence="3" type="ordered locus">MROS_1988</name>
</gene>
<evidence type="ECO:0000313" key="3">
    <source>
        <dbReference type="EMBL" id="AFN75220.1"/>
    </source>
</evidence>
<evidence type="ECO:0000256" key="2">
    <source>
        <dbReference type="SAM" id="SignalP"/>
    </source>
</evidence>
<dbReference type="RefSeq" id="WP_014856652.1">
    <property type="nucleotide sequence ID" value="NC_018178.1"/>
</dbReference>
<evidence type="ECO:0000313" key="4">
    <source>
        <dbReference type="Proteomes" id="UP000009011"/>
    </source>
</evidence>
<feature type="signal peptide" evidence="2">
    <location>
        <begin position="1"/>
        <end position="19"/>
    </location>
</feature>
<keyword evidence="1" id="KW-0175">Coiled coil</keyword>
<accession>I6Z7T0</accession>
<evidence type="ECO:0000256" key="1">
    <source>
        <dbReference type="SAM" id="Coils"/>
    </source>
</evidence>
<dbReference type="KEGG" id="mro:MROS_1988"/>
<dbReference type="eggNOG" id="COG3678">
    <property type="taxonomic scope" value="Bacteria"/>
</dbReference>
<dbReference type="AlphaFoldDB" id="I6Z7T0"/>
<dbReference type="Pfam" id="PF13801">
    <property type="entry name" value="Metal_resist"/>
    <property type="match status" value="1"/>
</dbReference>
<proteinExistence type="predicted"/>